<dbReference type="GO" id="GO:0003755">
    <property type="term" value="F:peptidyl-prolyl cis-trans isomerase activity"/>
    <property type="evidence" value="ECO:0007669"/>
    <property type="project" value="UniProtKB-KW"/>
</dbReference>
<dbReference type="PROSITE" id="PS50198">
    <property type="entry name" value="PPIC_PPIASE_2"/>
    <property type="match status" value="1"/>
</dbReference>
<evidence type="ECO:0000313" key="15">
    <source>
        <dbReference type="Proteomes" id="UP000632828"/>
    </source>
</evidence>
<evidence type="ECO:0000256" key="5">
    <source>
        <dbReference type="ARBA" id="ARBA00022989"/>
    </source>
</evidence>
<keyword evidence="3" id="KW-0997">Cell inner membrane</keyword>
<comment type="similarity">
    <text evidence="8">Belongs to the PpiD chaperone family.</text>
</comment>
<evidence type="ECO:0000256" key="6">
    <source>
        <dbReference type="ARBA" id="ARBA00023136"/>
    </source>
</evidence>
<evidence type="ECO:0000313" key="14">
    <source>
        <dbReference type="EMBL" id="MBD1399368.1"/>
    </source>
</evidence>
<dbReference type="GO" id="GO:0005886">
    <property type="term" value="C:plasma membrane"/>
    <property type="evidence" value="ECO:0007669"/>
    <property type="project" value="UniProtKB-SubCell"/>
</dbReference>
<reference evidence="14" key="1">
    <citation type="submission" date="2020-09" db="EMBL/GenBank/DDBJ databases">
        <title>Pelobacter alkaliphilus sp. nov., a novel anaerobic arsenate-reducing bacterium from terrestrial mud volcano.</title>
        <authorList>
            <person name="Khomyakova M.A."/>
            <person name="Merkel A.Y."/>
            <person name="Slobodkin A.I."/>
        </authorList>
    </citation>
    <scope>NUCLEOTIDE SEQUENCE</scope>
    <source>
        <strain evidence="14">M08fum</strain>
    </source>
</reference>
<sequence>MLDIVRSKQKSFLIKIAFVVIILSFVIGYTMLTAPTDQRSDRSRDVAARVNGDVISFAAYQNVYSNLYSLYQSIYQGAFDANLERQLNLPRQAMQQLIEEQLLVQMAEKLNLRVTNQELVNSIAAYDAFQVNGQFNRDRYVEVLSYQRISPEQFEASQRRELLTQKVREHLQQQVATTQDDVIAFFHRENDTINLDYAWLTAALVESKVQVNDIALEEYFNANQEDFRIPQRVSLRYLLFDPARYEAELGTFSEADMDRYYRRNLELFEVEEQVKAAHILLQLGQNSDPDTINKRRELAQDIRQQLREGADFAQLAKRHSDDAANAADGGDLGYFGRGIMVSEFETAAFALRPGQISDVVQTPFGFHIIKVTDYIAAGFKPLVDVTDRIKAGLTIEESRQMAYEKAMDAFNINRRGGDLDAAAKENDLGIKETGFFAVDEPINGLGRVEEIAAAAFSLQPGELARPIMTTNGVLLIALKDQQPSRLPELAEVKTSVEKAYREEQAQSLAFELARKLLELAREQQNLAAAADQLDLRIDNTGDFSRSSGYFIPRIGSSQELADAAFTLTEADPVIDNIFTFDNRYLVAALKTARRADFSALNDVDIAQLRERLLLEKKEQAVSDTLDELYQQAQIEIIAPELITAFQN</sequence>
<evidence type="ECO:0000256" key="12">
    <source>
        <dbReference type="SAM" id="Phobius"/>
    </source>
</evidence>
<evidence type="ECO:0000256" key="4">
    <source>
        <dbReference type="ARBA" id="ARBA00022692"/>
    </source>
</evidence>
<dbReference type="EMBL" id="JACWUN010000002">
    <property type="protein sequence ID" value="MBD1399368.1"/>
    <property type="molecule type" value="Genomic_DNA"/>
</dbReference>
<dbReference type="RefSeq" id="WP_191153650.1">
    <property type="nucleotide sequence ID" value="NZ_JACWUN010000002.1"/>
</dbReference>
<evidence type="ECO:0000256" key="10">
    <source>
        <dbReference type="ARBA" id="ARBA00042775"/>
    </source>
</evidence>
<comment type="caution">
    <text evidence="14">The sequence shown here is derived from an EMBL/GenBank/DDBJ whole genome shotgun (WGS) entry which is preliminary data.</text>
</comment>
<keyword evidence="2" id="KW-1003">Cell membrane</keyword>
<keyword evidence="11" id="KW-0697">Rotamase</keyword>
<dbReference type="InterPro" id="IPR052029">
    <property type="entry name" value="PpiD_chaperone"/>
</dbReference>
<dbReference type="Pfam" id="PF13145">
    <property type="entry name" value="Rotamase_2"/>
    <property type="match status" value="1"/>
</dbReference>
<evidence type="ECO:0000256" key="1">
    <source>
        <dbReference type="ARBA" id="ARBA00004382"/>
    </source>
</evidence>
<dbReference type="Gene3D" id="3.10.50.40">
    <property type="match status" value="2"/>
</dbReference>
<keyword evidence="7" id="KW-0143">Chaperone</keyword>
<proteinExistence type="inferred from homology"/>
<evidence type="ECO:0000256" key="8">
    <source>
        <dbReference type="ARBA" id="ARBA00038408"/>
    </source>
</evidence>
<dbReference type="PANTHER" id="PTHR47529:SF1">
    <property type="entry name" value="PERIPLASMIC CHAPERONE PPID"/>
    <property type="match status" value="1"/>
</dbReference>
<feature type="transmembrane region" description="Helical" evidence="12">
    <location>
        <begin position="12"/>
        <end position="32"/>
    </location>
</feature>
<evidence type="ECO:0000256" key="7">
    <source>
        <dbReference type="ARBA" id="ARBA00023186"/>
    </source>
</evidence>
<keyword evidence="11" id="KW-0413">Isomerase</keyword>
<evidence type="ECO:0000256" key="11">
    <source>
        <dbReference type="PROSITE-ProRule" id="PRU00278"/>
    </source>
</evidence>
<evidence type="ECO:0000259" key="13">
    <source>
        <dbReference type="PROSITE" id="PS50198"/>
    </source>
</evidence>
<keyword evidence="15" id="KW-1185">Reference proteome</keyword>
<feature type="domain" description="PpiC" evidence="13">
    <location>
        <begin position="271"/>
        <end position="373"/>
    </location>
</feature>
<evidence type="ECO:0000256" key="9">
    <source>
        <dbReference type="ARBA" id="ARBA00040743"/>
    </source>
</evidence>
<evidence type="ECO:0000256" key="3">
    <source>
        <dbReference type="ARBA" id="ARBA00022519"/>
    </source>
</evidence>
<keyword evidence="4 12" id="KW-0812">Transmembrane</keyword>
<dbReference type="Pfam" id="PF13624">
    <property type="entry name" value="SurA_N_3"/>
    <property type="match status" value="1"/>
</dbReference>
<dbReference type="AlphaFoldDB" id="A0A8J6QLU7"/>
<dbReference type="InterPro" id="IPR027304">
    <property type="entry name" value="Trigger_fact/SurA_dom_sf"/>
</dbReference>
<dbReference type="InterPro" id="IPR046357">
    <property type="entry name" value="PPIase_dom_sf"/>
</dbReference>
<dbReference type="Gene3D" id="1.10.4030.10">
    <property type="entry name" value="Porin chaperone SurA, peptide-binding domain"/>
    <property type="match status" value="1"/>
</dbReference>
<dbReference type="SUPFAM" id="SSF109998">
    <property type="entry name" value="Triger factor/SurA peptide-binding domain-like"/>
    <property type="match status" value="1"/>
</dbReference>
<organism evidence="14 15">
    <name type="scientific">Pelovirga terrestris</name>
    <dbReference type="NCBI Taxonomy" id="2771352"/>
    <lineage>
        <taxon>Bacteria</taxon>
        <taxon>Pseudomonadati</taxon>
        <taxon>Thermodesulfobacteriota</taxon>
        <taxon>Desulfuromonadia</taxon>
        <taxon>Geobacterales</taxon>
        <taxon>Geobacteraceae</taxon>
        <taxon>Pelovirga</taxon>
    </lineage>
</organism>
<comment type="subcellular location">
    <subcellularLocation>
        <location evidence="1">Cell inner membrane</location>
        <topology evidence="1">Single-pass type II membrane protein</topology>
        <orientation evidence="1">Periplasmic side</orientation>
    </subcellularLocation>
</comment>
<evidence type="ECO:0000256" key="2">
    <source>
        <dbReference type="ARBA" id="ARBA00022475"/>
    </source>
</evidence>
<protein>
    <recommendedName>
        <fullName evidence="9">Periplasmic chaperone PpiD</fullName>
    </recommendedName>
    <alternativeName>
        <fullName evidence="10">Periplasmic folding chaperone</fullName>
    </alternativeName>
</protein>
<name>A0A8J6QLU7_9BACT</name>
<keyword evidence="5 12" id="KW-1133">Transmembrane helix</keyword>
<accession>A0A8J6QLU7</accession>
<dbReference type="PANTHER" id="PTHR47529">
    <property type="entry name" value="PEPTIDYL-PROLYL CIS-TRANS ISOMERASE D"/>
    <property type="match status" value="1"/>
</dbReference>
<dbReference type="SUPFAM" id="SSF54534">
    <property type="entry name" value="FKBP-like"/>
    <property type="match status" value="2"/>
</dbReference>
<dbReference type="Proteomes" id="UP000632828">
    <property type="component" value="Unassembled WGS sequence"/>
</dbReference>
<keyword evidence="6 12" id="KW-0472">Membrane</keyword>
<gene>
    <name evidence="14" type="ORF">ICT70_01650</name>
</gene>
<dbReference type="Pfam" id="PF13616">
    <property type="entry name" value="Rotamase_3"/>
    <property type="match status" value="1"/>
</dbReference>
<dbReference type="InterPro" id="IPR000297">
    <property type="entry name" value="PPIase_PpiC"/>
</dbReference>